<evidence type="ECO:0000256" key="2">
    <source>
        <dbReference type="ARBA" id="ARBA00011738"/>
    </source>
</evidence>
<dbReference type="InterPro" id="IPR006113">
    <property type="entry name" value="6PGDH_Gnd/GntZ"/>
</dbReference>
<dbReference type="SUPFAM" id="SSF51735">
    <property type="entry name" value="NAD(P)-binding Rossmann-fold domains"/>
    <property type="match status" value="1"/>
</dbReference>
<evidence type="ECO:0000256" key="1">
    <source>
        <dbReference type="ARBA" id="ARBA00008419"/>
    </source>
</evidence>
<evidence type="ECO:0000259" key="10">
    <source>
        <dbReference type="SMART" id="SM01350"/>
    </source>
</evidence>
<name>A0A7V0QSL2_UNCAE</name>
<dbReference type="SMART" id="SM01350">
    <property type="entry name" value="6PGD"/>
    <property type="match status" value="1"/>
</dbReference>
<organism evidence="11">
    <name type="scientific">Aerophobetes bacterium</name>
    <dbReference type="NCBI Taxonomy" id="2030807"/>
    <lineage>
        <taxon>Bacteria</taxon>
        <taxon>Candidatus Aerophobota</taxon>
    </lineage>
</organism>
<comment type="catalytic activity">
    <reaction evidence="5 9">
        <text>6-phospho-D-gluconate + NADP(+) = D-ribulose 5-phosphate + CO2 + NADPH</text>
        <dbReference type="Rhea" id="RHEA:10116"/>
        <dbReference type="ChEBI" id="CHEBI:16526"/>
        <dbReference type="ChEBI" id="CHEBI:57783"/>
        <dbReference type="ChEBI" id="CHEBI:58121"/>
        <dbReference type="ChEBI" id="CHEBI:58349"/>
        <dbReference type="ChEBI" id="CHEBI:58759"/>
        <dbReference type="EC" id="1.1.1.44"/>
    </reaction>
</comment>
<sequence>MQKSDIGIIGMAVMGQNLALNIESRGFSVAVYNRTGSRTKEFIQKRAKNKNIVATYSIPDFVKSLVRPRKVLLMVKAGEAVDIFIEKIIPLLDEGDIIIDGGNSYFKDTERRYKIVENRGLLYLGTGISGGEYGALYGPCIMPGGDKRAYQQVEDIFISCAAQTEDGPCCTYLGPSSAGHYVKMVHNGIEYGLMQIIAECYHLMKLGLKMSIDEIQQIFNQWNSTELDSYLMEITSDIFTKKDDLTDKPLVEVILDKAEQKGTGKWTSQSALDLGIPIPTITAAVDARIISSFKSERVTLAERFKREKKNWKVDKEKFLSSLKNACYICMILSYIQGMHLLAAASDNFNYGVDLSEVARIWKGGCIIRAKLLDIIKNIYRKNPGLSNLLLSDELRETIFRRSVDLRKVLIEAKTWEVPTPAMSASLNYYDAYRMDTLPANLIQAQRDYFGAHTYQRVDRGGIFHTSWQA</sequence>
<dbReference type="Pfam" id="PF03446">
    <property type="entry name" value="NAD_binding_2"/>
    <property type="match status" value="1"/>
</dbReference>
<comment type="pathway">
    <text evidence="5 9">Carbohydrate degradation; pentose phosphate pathway; D-ribulose 5-phosphate from D-glucose 6-phosphate (oxidative stage): step 3/3.</text>
</comment>
<comment type="similarity">
    <text evidence="1 5 9">Belongs to the 6-phosphogluconate dehydrogenase family.</text>
</comment>
<dbReference type="InterPro" id="IPR006184">
    <property type="entry name" value="6PGdom_BS"/>
</dbReference>
<comment type="subunit">
    <text evidence="2 5">Homodimer.</text>
</comment>
<comment type="function">
    <text evidence="5">Catalyzes the oxidative decarboxylation of 6-phosphogluconate to ribulose 5-phosphate and CO(2), with concomitant reduction of NADP to NADPH.</text>
</comment>
<dbReference type="SUPFAM" id="SSF48179">
    <property type="entry name" value="6-phosphogluconate dehydrogenase C-terminal domain-like"/>
    <property type="match status" value="1"/>
</dbReference>
<evidence type="ECO:0000313" key="11">
    <source>
        <dbReference type="EMBL" id="HDN85212.1"/>
    </source>
</evidence>
<keyword evidence="5 9" id="KW-0570">Pentose shunt</keyword>
<dbReference type="GO" id="GO:0019521">
    <property type="term" value="P:D-gluconate metabolic process"/>
    <property type="evidence" value="ECO:0007669"/>
    <property type="project" value="UniProtKB-KW"/>
</dbReference>
<evidence type="ECO:0000256" key="8">
    <source>
        <dbReference type="PIRSR" id="PIRSR000109-3"/>
    </source>
</evidence>
<protein>
    <recommendedName>
        <fullName evidence="5 9">6-phosphogluconate dehydrogenase, decarboxylating</fullName>
        <ecNumber evidence="5 9">1.1.1.44</ecNumber>
    </recommendedName>
</protein>
<dbReference type="Pfam" id="PF00393">
    <property type="entry name" value="6PGD"/>
    <property type="match status" value="1"/>
</dbReference>
<dbReference type="GO" id="GO:0004616">
    <property type="term" value="F:phosphogluconate dehydrogenase (decarboxylating) activity"/>
    <property type="evidence" value="ECO:0007669"/>
    <property type="project" value="UniProtKB-EC"/>
</dbReference>
<evidence type="ECO:0000256" key="9">
    <source>
        <dbReference type="RuleBase" id="RU000485"/>
    </source>
</evidence>
<dbReference type="PANTHER" id="PTHR11811">
    <property type="entry name" value="6-PHOSPHOGLUCONATE DEHYDROGENASE"/>
    <property type="match status" value="1"/>
</dbReference>
<feature type="binding site" evidence="8">
    <location>
        <begin position="10"/>
        <end position="15"/>
    </location>
    <ligand>
        <name>NADP(+)</name>
        <dbReference type="ChEBI" id="CHEBI:58349"/>
    </ligand>
</feature>
<feature type="binding site" description="in other chain" evidence="7">
    <location>
        <position position="103"/>
    </location>
    <ligand>
        <name>substrate</name>
        <note>ligand shared between dimeric partners</note>
    </ligand>
</feature>
<dbReference type="EMBL" id="DRBC01000340">
    <property type="protein sequence ID" value="HDN85212.1"/>
    <property type="molecule type" value="Genomic_DNA"/>
</dbReference>
<evidence type="ECO:0000256" key="3">
    <source>
        <dbReference type="ARBA" id="ARBA00023002"/>
    </source>
</evidence>
<feature type="binding site" evidence="8">
    <location>
        <begin position="75"/>
        <end position="77"/>
    </location>
    <ligand>
        <name>NADP(+)</name>
        <dbReference type="ChEBI" id="CHEBI:58349"/>
    </ligand>
</feature>
<dbReference type="Gene3D" id="1.10.1040.10">
    <property type="entry name" value="N-(1-d-carboxylethyl)-l-norvaline Dehydrogenase, domain 2"/>
    <property type="match status" value="1"/>
</dbReference>
<reference evidence="11" key="1">
    <citation type="journal article" date="2020" name="mSystems">
        <title>Genome- and Community-Level Interaction Insights into Carbon Utilization and Element Cycling Functions of Hydrothermarchaeota in Hydrothermal Sediment.</title>
        <authorList>
            <person name="Zhou Z."/>
            <person name="Liu Y."/>
            <person name="Xu W."/>
            <person name="Pan J."/>
            <person name="Luo Z.H."/>
            <person name="Li M."/>
        </authorList>
    </citation>
    <scope>NUCLEOTIDE SEQUENCE [LARGE SCALE GENOMIC DNA]</scope>
    <source>
        <strain evidence="11">HyVt-219</strain>
    </source>
</reference>
<dbReference type="EC" id="1.1.1.44" evidence="5 9"/>
<evidence type="ECO:0000256" key="5">
    <source>
        <dbReference type="PIRNR" id="PIRNR000109"/>
    </source>
</evidence>
<comment type="caution">
    <text evidence="11">The sequence shown here is derived from an EMBL/GenBank/DDBJ whole genome shotgun (WGS) entry which is preliminary data.</text>
</comment>
<dbReference type="InterPro" id="IPR006183">
    <property type="entry name" value="Pgluconate_DH"/>
</dbReference>
<dbReference type="AlphaFoldDB" id="A0A7V0QSL2"/>
<dbReference type="FunFam" id="1.10.1040.10:FF:000002">
    <property type="entry name" value="6-phosphogluconate dehydrogenase, decarboxylating"/>
    <property type="match status" value="1"/>
</dbReference>
<dbReference type="InterPro" id="IPR013328">
    <property type="entry name" value="6PGD_dom2"/>
</dbReference>
<evidence type="ECO:0000256" key="7">
    <source>
        <dbReference type="PIRSR" id="PIRSR000109-2"/>
    </source>
</evidence>
<dbReference type="InterPro" id="IPR006114">
    <property type="entry name" value="6PGDH_C"/>
</dbReference>
<dbReference type="InterPro" id="IPR008927">
    <property type="entry name" value="6-PGluconate_DH-like_C_sf"/>
</dbReference>
<dbReference type="InterPro" id="IPR036291">
    <property type="entry name" value="NAD(P)-bd_dom_sf"/>
</dbReference>
<feature type="binding site" description="in other chain" evidence="7">
    <location>
        <position position="288"/>
    </location>
    <ligand>
        <name>substrate</name>
        <note>ligand shared between dimeric partners</note>
    </ligand>
</feature>
<dbReference type="UniPathway" id="UPA00115">
    <property type="reaction ID" value="UER00410"/>
</dbReference>
<dbReference type="NCBIfam" id="TIGR00873">
    <property type="entry name" value="gnd"/>
    <property type="match status" value="1"/>
</dbReference>
<dbReference type="FunFam" id="3.40.50.720:FF:000007">
    <property type="entry name" value="6-phosphogluconate dehydrogenase, decarboxylating"/>
    <property type="match status" value="1"/>
</dbReference>
<dbReference type="PROSITE" id="PS00461">
    <property type="entry name" value="6PGD"/>
    <property type="match status" value="1"/>
</dbReference>
<feature type="binding site" description="in other chain" evidence="7">
    <location>
        <begin position="129"/>
        <end position="131"/>
    </location>
    <ligand>
        <name>substrate</name>
        <note>ligand shared between dimeric partners</note>
    </ligand>
</feature>
<feature type="binding site" description="in other chain" evidence="7">
    <location>
        <position position="261"/>
    </location>
    <ligand>
        <name>substrate</name>
        <note>ligand shared between dimeric partners</note>
    </ligand>
</feature>
<dbReference type="InterPro" id="IPR006115">
    <property type="entry name" value="6PGDH_NADP-bd"/>
</dbReference>
<keyword evidence="4 9" id="KW-0311">Gluconate utilization</keyword>
<keyword evidence="5 9" id="KW-0521">NADP</keyword>
<keyword evidence="3 5" id="KW-0560">Oxidoreductase</keyword>
<feature type="binding site" description="in other chain" evidence="7">
    <location>
        <begin position="186"/>
        <end position="187"/>
    </location>
    <ligand>
        <name>substrate</name>
        <note>ligand shared between dimeric partners</note>
    </ligand>
</feature>
<feature type="domain" description="6-phosphogluconate dehydrogenase C-terminal" evidence="10">
    <location>
        <begin position="179"/>
        <end position="468"/>
    </location>
</feature>
<feature type="active site" description="Proton donor" evidence="6">
    <location>
        <position position="190"/>
    </location>
</feature>
<dbReference type="Proteomes" id="UP000885660">
    <property type="component" value="Unassembled WGS sequence"/>
</dbReference>
<dbReference type="Gene3D" id="3.40.50.720">
    <property type="entry name" value="NAD(P)-binding Rossmann-like Domain"/>
    <property type="match status" value="1"/>
</dbReference>
<feature type="active site" description="Proton acceptor" evidence="6">
    <location>
        <position position="183"/>
    </location>
</feature>
<accession>A0A7V0QSL2</accession>
<feature type="binding site" evidence="8">
    <location>
        <position position="103"/>
    </location>
    <ligand>
        <name>NADP(+)</name>
        <dbReference type="ChEBI" id="CHEBI:58349"/>
    </ligand>
</feature>
<dbReference type="GO" id="GO:0006098">
    <property type="term" value="P:pentose-phosphate shunt"/>
    <property type="evidence" value="ECO:0007669"/>
    <property type="project" value="UniProtKB-UniPathway"/>
</dbReference>
<evidence type="ECO:0000256" key="4">
    <source>
        <dbReference type="ARBA" id="ARBA00023064"/>
    </source>
</evidence>
<dbReference type="Gene3D" id="1.20.5.320">
    <property type="entry name" value="6-Phosphogluconate Dehydrogenase, domain 3"/>
    <property type="match status" value="1"/>
</dbReference>
<evidence type="ECO:0000256" key="6">
    <source>
        <dbReference type="PIRSR" id="PIRSR000109-1"/>
    </source>
</evidence>
<feature type="binding site" evidence="7">
    <location>
        <position position="446"/>
    </location>
    <ligand>
        <name>substrate</name>
        <note>ligand shared between dimeric partners</note>
    </ligand>
</feature>
<feature type="binding site" description="in other chain" evidence="7">
    <location>
        <position position="191"/>
    </location>
    <ligand>
        <name>substrate</name>
        <note>ligand shared between dimeric partners</note>
    </ligand>
</feature>
<feature type="binding site" evidence="8">
    <location>
        <begin position="33"/>
        <end position="35"/>
    </location>
    <ligand>
        <name>NADP(+)</name>
        <dbReference type="ChEBI" id="CHEBI:58349"/>
    </ligand>
</feature>
<feature type="binding site" evidence="7">
    <location>
        <position position="452"/>
    </location>
    <ligand>
        <name>substrate</name>
        <note>ligand shared between dimeric partners</note>
    </ligand>
</feature>
<proteinExistence type="inferred from homology"/>
<dbReference type="PIRSF" id="PIRSF000109">
    <property type="entry name" value="6PGD"/>
    <property type="match status" value="1"/>
</dbReference>
<dbReference type="GO" id="GO:0050661">
    <property type="term" value="F:NADP binding"/>
    <property type="evidence" value="ECO:0007669"/>
    <property type="project" value="InterPro"/>
</dbReference>
<dbReference type="NCBIfam" id="NF006765">
    <property type="entry name" value="PRK09287.1"/>
    <property type="match status" value="1"/>
</dbReference>
<dbReference type="FunFam" id="1.20.5.320:FF:000001">
    <property type="entry name" value="6-phosphogluconate dehydrogenase, decarboxylating"/>
    <property type="match status" value="1"/>
</dbReference>
<dbReference type="PRINTS" id="PR00076">
    <property type="entry name" value="6PGDHDRGNASE"/>
</dbReference>
<gene>
    <name evidence="11" type="primary">gndA</name>
    <name evidence="11" type="ORF">ENG47_05625</name>
</gene>